<evidence type="ECO:0000313" key="3">
    <source>
        <dbReference type="Proteomes" id="UP000002009"/>
    </source>
</evidence>
<name>C1E951_MICCC</name>
<dbReference type="AlphaFoldDB" id="C1E951"/>
<dbReference type="Proteomes" id="UP000002009">
    <property type="component" value="Chromosome 6"/>
</dbReference>
<dbReference type="STRING" id="296587.C1E951"/>
<proteinExistence type="predicted"/>
<dbReference type="OrthoDB" id="1716402at2759"/>
<evidence type="ECO:0000256" key="1">
    <source>
        <dbReference type="SAM" id="MobiDB-lite"/>
    </source>
</evidence>
<organism evidence="2 3">
    <name type="scientific">Micromonas commoda (strain RCC299 / NOUM17 / CCMP2709)</name>
    <name type="common">Picoplanktonic green alga</name>
    <dbReference type="NCBI Taxonomy" id="296587"/>
    <lineage>
        <taxon>Eukaryota</taxon>
        <taxon>Viridiplantae</taxon>
        <taxon>Chlorophyta</taxon>
        <taxon>Mamiellophyceae</taxon>
        <taxon>Mamiellales</taxon>
        <taxon>Mamiellaceae</taxon>
        <taxon>Micromonas</taxon>
    </lineage>
</organism>
<dbReference type="InParanoid" id="C1E951"/>
<dbReference type="InterPro" id="IPR008507">
    <property type="entry name" value="DUF789"/>
</dbReference>
<protein>
    <submittedName>
        <fullName evidence="2">Uncharacterized protein</fullName>
    </submittedName>
</protein>
<dbReference type="KEGG" id="mis:MICPUN_101183"/>
<dbReference type="OMA" id="FAICMYC"/>
<keyword evidence="3" id="KW-1185">Reference proteome</keyword>
<feature type="region of interest" description="Disordered" evidence="1">
    <location>
        <begin position="250"/>
        <end position="299"/>
    </location>
</feature>
<feature type="compositionally biased region" description="Low complexity" evidence="1">
    <location>
        <begin position="335"/>
        <end position="344"/>
    </location>
</feature>
<dbReference type="PANTHER" id="PTHR31343">
    <property type="entry name" value="T15D22.8"/>
    <property type="match status" value="1"/>
</dbReference>
<reference evidence="2 3" key="1">
    <citation type="journal article" date="2009" name="Science">
        <title>Green evolution and dynamic adaptations revealed by genomes of the marine picoeukaryotes Micromonas.</title>
        <authorList>
            <person name="Worden A.Z."/>
            <person name="Lee J.H."/>
            <person name="Mock T."/>
            <person name="Rouze P."/>
            <person name="Simmons M.P."/>
            <person name="Aerts A.L."/>
            <person name="Allen A.E."/>
            <person name="Cuvelier M.L."/>
            <person name="Derelle E."/>
            <person name="Everett M.V."/>
            <person name="Foulon E."/>
            <person name="Grimwood J."/>
            <person name="Gundlach H."/>
            <person name="Henrissat B."/>
            <person name="Napoli C."/>
            <person name="McDonald S.M."/>
            <person name="Parker M.S."/>
            <person name="Rombauts S."/>
            <person name="Salamov A."/>
            <person name="Von Dassow P."/>
            <person name="Badger J.H."/>
            <person name="Coutinho P.M."/>
            <person name="Demir E."/>
            <person name="Dubchak I."/>
            <person name="Gentemann C."/>
            <person name="Eikrem W."/>
            <person name="Gready J.E."/>
            <person name="John U."/>
            <person name="Lanier W."/>
            <person name="Lindquist E.A."/>
            <person name="Lucas S."/>
            <person name="Mayer K.F."/>
            <person name="Moreau H."/>
            <person name="Not F."/>
            <person name="Otillar R."/>
            <person name="Panaud O."/>
            <person name="Pangilinan J."/>
            <person name="Paulsen I."/>
            <person name="Piegu B."/>
            <person name="Poliakov A."/>
            <person name="Robbens S."/>
            <person name="Schmutz J."/>
            <person name="Toulza E."/>
            <person name="Wyss T."/>
            <person name="Zelensky A."/>
            <person name="Zhou K."/>
            <person name="Armbrust E.V."/>
            <person name="Bhattacharya D."/>
            <person name="Goodenough U.W."/>
            <person name="Van de Peer Y."/>
            <person name="Grigoriev I.V."/>
        </authorList>
    </citation>
    <scope>NUCLEOTIDE SEQUENCE [LARGE SCALE GENOMIC DNA]</scope>
    <source>
        <strain evidence="3">RCC299 / NOUM17</strain>
    </source>
</reference>
<feature type="region of interest" description="Disordered" evidence="1">
    <location>
        <begin position="126"/>
        <end position="162"/>
    </location>
</feature>
<feature type="compositionally biased region" description="Basic and acidic residues" evidence="1">
    <location>
        <begin position="256"/>
        <end position="269"/>
    </location>
</feature>
<evidence type="ECO:0000313" key="2">
    <source>
        <dbReference type="EMBL" id="ACO64269.1"/>
    </source>
</evidence>
<feature type="region of interest" description="Disordered" evidence="1">
    <location>
        <begin position="1"/>
        <end position="49"/>
    </location>
</feature>
<dbReference type="EMBL" id="CP001327">
    <property type="protein sequence ID" value="ACO64269.1"/>
    <property type="molecule type" value="Genomic_DNA"/>
</dbReference>
<dbReference type="PANTHER" id="PTHR31343:SF42">
    <property type="entry name" value="T15D22.8"/>
    <property type="match status" value="1"/>
</dbReference>
<dbReference type="RefSeq" id="XP_002503011.1">
    <property type="nucleotide sequence ID" value="XM_002502965.1"/>
</dbReference>
<dbReference type="FunCoup" id="C1E951">
    <property type="interactions" value="214"/>
</dbReference>
<accession>C1E951</accession>
<dbReference type="eggNOG" id="ENOG502QUFP">
    <property type="taxonomic scope" value="Eukaryota"/>
</dbReference>
<dbReference type="GeneID" id="8244653"/>
<gene>
    <name evidence="2" type="ORF">MICPUN_101183</name>
</gene>
<feature type="compositionally biased region" description="Gly residues" evidence="1">
    <location>
        <begin position="316"/>
        <end position="334"/>
    </location>
</feature>
<dbReference type="Pfam" id="PF05623">
    <property type="entry name" value="DUF789"/>
    <property type="match status" value="2"/>
</dbReference>
<feature type="region of interest" description="Disordered" evidence="1">
    <location>
        <begin position="312"/>
        <end position="344"/>
    </location>
</feature>
<sequence>MAATDSGGAESTPVKSSGCPFGHGASVSAAPPPATPTQPHHHHHHGPSISNVESFVVSTVPLVPGTRDGHFALADLWASFEEWSAYGVEVPLVLDEDDDGAEGDGEVFQYYVPFLSGIQIFVDAPVEDDDGARSTAPQKIDEDEDEDKTKTKVSGGFGGRTRTGETIPGRALKFQFMEQASPYSRAPLSDTVASLAASDPAVNTLRSEHLHPSSWMSVAWYPIYRIPTGRSLRDLSACFLTYHSLSTARGGNARGEWGEKSEGAGREGTGDGADGDGDPRSAVWIDAVGCPPPPPISAHGERVIRTRAEKISSGAGAAGEGGRGGTAGGGGGGTSSSSISEAASTPTPLRAFGLSYYKLRGEMWHAKEVADWLAMMTDGAFSWLKRLKVIHPDFEFFSHHG</sequence>